<dbReference type="AlphaFoldDB" id="A0A2S4W8Z8"/>
<evidence type="ECO:0008006" key="3">
    <source>
        <dbReference type="Google" id="ProtNLM"/>
    </source>
</evidence>
<organism evidence="1 2">
    <name type="scientific">Puccinia striiformis</name>
    <dbReference type="NCBI Taxonomy" id="27350"/>
    <lineage>
        <taxon>Eukaryota</taxon>
        <taxon>Fungi</taxon>
        <taxon>Dikarya</taxon>
        <taxon>Basidiomycota</taxon>
        <taxon>Pucciniomycotina</taxon>
        <taxon>Pucciniomycetes</taxon>
        <taxon>Pucciniales</taxon>
        <taxon>Pucciniaceae</taxon>
        <taxon>Puccinia</taxon>
    </lineage>
</organism>
<evidence type="ECO:0000313" key="2">
    <source>
        <dbReference type="Proteomes" id="UP000238274"/>
    </source>
</evidence>
<dbReference type="EMBL" id="PKSM01000069">
    <property type="protein sequence ID" value="POW18228.1"/>
    <property type="molecule type" value="Genomic_DNA"/>
</dbReference>
<gene>
    <name evidence="1" type="ORF">PSHT_06034</name>
</gene>
<sequence>MGDLNDDTVTRNLKDKEGRYLDHVIHSPAAESLVDKTQVDNVSFDISDHWPVLIKTNLKNVELMPTKKVWNRKHIVGHGWDLALSNRWDVLQSDNIETEEELNEIAEKWVQTLNLIGEELHMLRIPQLAKQIYLNKKTKNLVKQSRKARVLYNTALLENDHVNLPGLRKSMEEKGRRVKVAIKKIATEGKATPLNKGQQNSSRK</sequence>
<keyword evidence="2" id="KW-1185">Reference proteome</keyword>
<reference evidence="1 2" key="1">
    <citation type="submission" date="2017-12" db="EMBL/GenBank/DDBJ databases">
        <title>Gene loss provides genomic basis for host adaptation in cereal stripe rust fungi.</title>
        <authorList>
            <person name="Xia C."/>
        </authorList>
    </citation>
    <scope>NUCLEOTIDE SEQUENCE [LARGE SCALE GENOMIC DNA]</scope>
    <source>
        <strain evidence="1 2">93TX-2</strain>
    </source>
</reference>
<dbReference type="SUPFAM" id="SSF56219">
    <property type="entry name" value="DNase I-like"/>
    <property type="match status" value="1"/>
</dbReference>
<dbReference type="Proteomes" id="UP000238274">
    <property type="component" value="Unassembled WGS sequence"/>
</dbReference>
<protein>
    <recommendedName>
        <fullName evidence="3">Endonuclease/exonuclease/phosphatase domain-containing protein</fullName>
    </recommendedName>
</protein>
<accession>A0A2S4W8Z8</accession>
<comment type="caution">
    <text evidence="1">The sequence shown here is derived from an EMBL/GenBank/DDBJ whole genome shotgun (WGS) entry which is preliminary data.</text>
</comment>
<reference evidence="2" key="2">
    <citation type="journal article" date="2018" name="BMC Genomics">
        <title>Genomic insights into host adaptation between the wheat stripe rust pathogen (Puccinia striiformis f. sp. tritici) and the barley stripe rust pathogen (Puccinia striiformis f. sp. hordei).</title>
        <authorList>
            <person name="Xia C."/>
            <person name="Wang M."/>
            <person name="Yin C."/>
            <person name="Cornejo O.E."/>
            <person name="Hulbert S.H."/>
            <person name="Chen X."/>
        </authorList>
    </citation>
    <scope>NUCLEOTIDE SEQUENCE [LARGE SCALE GENOMIC DNA]</scope>
    <source>
        <strain evidence="2">93TX-2</strain>
    </source>
</reference>
<dbReference type="InterPro" id="IPR036691">
    <property type="entry name" value="Endo/exonu/phosph_ase_sf"/>
</dbReference>
<reference evidence="2" key="3">
    <citation type="journal article" date="2018" name="Mol. Plant Microbe Interact.">
        <title>Genome sequence resources for the wheat stripe rust pathogen (Puccinia striiformis f. sp. tritici) and the barley stripe rust pathogen (Puccinia striiformis f. sp. hordei).</title>
        <authorList>
            <person name="Xia C."/>
            <person name="Wang M."/>
            <person name="Yin C."/>
            <person name="Cornejo O.E."/>
            <person name="Hulbert S.H."/>
            <person name="Chen X."/>
        </authorList>
    </citation>
    <scope>NUCLEOTIDE SEQUENCE [LARGE SCALE GENOMIC DNA]</scope>
    <source>
        <strain evidence="2">93TX-2</strain>
    </source>
</reference>
<evidence type="ECO:0000313" key="1">
    <source>
        <dbReference type="EMBL" id="POW18228.1"/>
    </source>
</evidence>
<dbReference type="VEuPathDB" id="FungiDB:PSTT_04200"/>
<proteinExistence type="predicted"/>
<dbReference type="OrthoDB" id="10617774at2759"/>
<dbReference type="VEuPathDB" id="FungiDB:PSHT_06034"/>
<name>A0A2S4W8Z8_9BASI</name>